<keyword evidence="2" id="KW-1185">Reference proteome</keyword>
<proteinExistence type="predicted"/>
<sequence>MTAATSPQIRNLFVSVILFCDRSMYDDIITRFKSSFAMSNLKLFHDELKNYVLYELELLFNVAGTSLEKHKLPMHDGRLLSKIKSKLLREELNYDIADLIYQYSSTFPQLNQCQLNVYDCVVKSVFEKRQELIFVHGHGGIGKTFLWHTIINRLRSDAHSRFKIPFTISDTSLCEIKKKTDLARLLEMTSLIVWDEAPMNNRCCFEALDRSLLDVLTNGNDLPNDKPFGGKSILLGGDFRQILPIIPGGIKEDIVHASLCSSVLWSKFKVLTLTKNMRLSSNGLSNDQKKELAIFANWILAIAVYPSIRDINIDPCYFRDRAIVTPRNATVSKINNFILHILIVTQLAERVIEAQIIIGSFIGNRVFIPRIVFPINDAKCPFTIKRRQFPIRPCYAMTINKSQGQSFKVVGVFLKDQVFTHGQLYVALSRVTSRQGLKIITCDAEGNHSIYAKNIVYKDVLSSLSVS</sequence>
<reference evidence="1 2" key="1">
    <citation type="journal article" date="2006" name="Science">
        <title>The genome of black cottonwood, Populus trichocarpa (Torr. &amp; Gray).</title>
        <authorList>
            <person name="Tuskan G.A."/>
            <person name="Difazio S."/>
            <person name="Jansson S."/>
            <person name="Bohlmann J."/>
            <person name="Grigoriev I."/>
            <person name="Hellsten U."/>
            <person name="Putnam N."/>
            <person name="Ralph S."/>
            <person name="Rombauts S."/>
            <person name="Salamov A."/>
            <person name="Schein J."/>
            <person name="Sterck L."/>
            <person name="Aerts A."/>
            <person name="Bhalerao R.R."/>
            <person name="Bhalerao R.P."/>
            <person name="Blaudez D."/>
            <person name="Boerjan W."/>
            <person name="Brun A."/>
            <person name="Brunner A."/>
            <person name="Busov V."/>
            <person name="Campbell M."/>
            <person name="Carlson J."/>
            <person name="Chalot M."/>
            <person name="Chapman J."/>
            <person name="Chen G.L."/>
            <person name="Cooper D."/>
            <person name="Coutinho P.M."/>
            <person name="Couturier J."/>
            <person name="Covert S."/>
            <person name="Cronk Q."/>
            <person name="Cunningham R."/>
            <person name="Davis J."/>
            <person name="Degroeve S."/>
            <person name="Dejardin A."/>
            <person name="Depamphilis C."/>
            <person name="Detter J."/>
            <person name="Dirks B."/>
            <person name="Dubchak I."/>
            <person name="Duplessis S."/>
            <person name="Ehlting J."/>
            <person name="Ellis B."/>
            <person name="Gendler K."/>
            <person name="Goodstein D."/>
            <person name="Gribskov M."/>
            <person name="Grimwood J."/>
            <person name="Groover A."/>
            <person name="Gunter L."/>
            <person name="Hamberger B."/>
            <person name="Heinze B."/>
            <person name="Helariutta Y."/>
            <person name="Henrissat B."/>
            <person name="Holligan D."/>
            <person name="Holt R."/>
            <person name="Huang W."/>
            <person name="Islam-Faridi N."/>
            <person name="Jones S."/>
            <person name="Jones-Rhoades M."/>
            <person name="Jorgensen R."/>
            <person name="Joshi C."/>
            <person name="Kangasjarvi J."/>
            <person name="Karlsson J."/>
            <person name="Kelleher C."/>
            <person name="Kirkpatrick R."/>
            <person name="Kirst M."/>
            <person name="Kohler A."/>
            <person name="Kalluri U."/>
            <person name="Larimer F."/>
            <person name="Leebens-Mack J."/>
            <person name="Leple J.C."/>
            <person name="Locascio P."/>
            <person name="Lou Y."/>
            <person name="Lucas S."/>
            <person name="Martin F."/>
            <person name="Montanini B."/>
            <person name="Napoli C."/>
            <person name="Nelson D.R."/>
            <person name="Nelson C."/>
            <person name="Nieminen K."/>
            <person name="Nilsson O."/>
            <person name="Pereda V."/>
            <person name="Peter G."/>
            <person name="Philippe R."/>
            <person name="Pilate G."/>
            <person name="Poliakov A."/>
            <person name="Razumovskaya J."/>
            <person name="Richardson P."/>
            <person name="Rinaldi C."/>
            <person name="Ritland K."/>
            <person name="Rouze P."/>
            <person name="Ryaboy D."/>
            <person name="Schmutz J."/>
            <person name="Schrader J."/>
            <person name="Segerman B."/>
            <person name="Shin H."/>
            <person name="Siddiqui A."/>
            <person name="Sterky F."/>
            <person name="Terry A."/>
            <person name="Tsai C.J."/>
            <person name="Uberbacher E."/>
            <person name="Unneberg P."/>
            <person name="Vahala J."/>
            <person name="Wall K."/>
            <person name="Wessler S."/>
            <person name="Yang G."/>
            <person name="Yin T."/>
            <person name="Douglas C."/>
            <person name="Marra M."/>
            <person name="Sandberg G."/>
            <person name="Van de Peer Y."/>
            <person name="Rokhsar D."/>
        </authorList>
    </citation>
    <scope>NUCLEOTIDE SEQUENCE [LARGE SCALE GENOMIC DNA]</scope>
    <source>
        <strain evidence="2">cv. Nisqually</strain>
    </source>
</reference>
<evidence type="ECO:0000313" key="2">
    <source>
        <dbReference type="Proteomes" id="UP000006729"/>
    </source>
</evidence>
<organism evidence="1 2">
    <name type="scientific">Populus trichocarpa</name>
    <name type="common">Western balsam poplar</name>
    <name type="synonym">Populus balsamifera subsp. trichocarpa</name>
    <dbReference type="NCBI Taxonomy" id="3694"/>
    <lineage>
        <taxon>Eukaryota</taxon>
        <taxon>Viridiplantae</taxon>
        <taxon>Streptophyta</taxon>
        <taxon>Embryophyta</taxon>
        <taxon>Tracheophyta</taxon>
        <taxon>Spermatophyta</taxon>
        <taxon>Magnoliopsida</taxon>
        <taxon>eudicotyledons</taxon>
        <taxon>Gunneridae</taxon>
        <taxon>Pentapetalae</taxon>
        <taxon>rosids</taxon>
        <taxon>fabids</taxon>
        <taxon>Malpighiales</taxon>
        <taxon>Salicaceae</taxon>
        <taxon>Saliceae</taxon>
        <taxon>Populus</taxon>
    </lineage>
</organism>
<dbReference type="EMBL" id="CM009296">
    <property type="protein sequence ID" value="KAI9391145.1"/>
    <property type="molecule type" value="Genomic_DNA"/>
</dbReference>
<name>A0ACC0SPL8_POPTR</name>
<comment type="caution">
    <text evidence="1">The sequence shown here is derived from an EMBL/GenBank/DDBJ whole genome shotgun (WGS) entry which is preliminary data.</text>
</comment>
<evidence type="ECO:0000313" key="1">
    <source>
        <dbReference type="EMBL" id="KAI9391145.1"/>
    </source>
</evidence>
<dbReference type="Proteomes" id="UP000006729">
    <property type="component" value="Chromosome 7"/>
</dbReference>
<protein>
    <submittedName>
        <fullName evidence="1">Uncharacterized protein</fullName>
    </submittedName>
</protein>
<gene>
    <name evidence="1" type="ORF">POPTR_007G048501v4</name>
</gene>
<accession>A0ACC0SPL8</accession>